<dbReference type="Proteomes" id="UP000603940">
    <property type="component" value="Unassembled WGS sequence"/>
</dbReference>
<evidence type="ECO:0000313" key="2">
    <source>
        <dbReference type="EMBL" id="MBC9177270.1"/>
    </source>
</evidence>
<dbReference type="SUPFAM" id="SSF54637">
    <property type="entry name" value="Thioesterase/thiol ester dehydrase-isomerase"/>
    <property type="match status" value="1"/>
</dbReference>
<dbReference type="Gene3D" id="3.10.129.10">
    <property type="entry name" value="Hotdog Thioesterase"/>
    <property type="match status" value="1"/>
</dbReference>
<feature type="region of interest" description="Disordered" evidence="1">
    <location>
        <begin position="1"/>
        <end position="24"/>
    </location>
</feature>
<evidence type="ECO:0000256" key="1">
    <source>
        <dbReference type="SAM" id="MobiDB-lite"/>
    </source>
</evidence>
<name>A0ABR7R6K3_9PROT</name>
<evidence type="ECO:0000313" key="3">
    <source>
        <dbReference type="Proteomes" id="UP000603940"/>
    </source>
</evidence>
<sequence length="149" mass="16213">MDKATTRSAAQEDASSPSPGRGATMLYGDFTPGLGMGSAAYRLDAEAVARWRRLFPDDETGELMPHGMIAVVSMRAYGEVIPLRPPGNIHAAQHFELLRLPRIGEELVTSVSCLSKEIRRGRRRVTVTTETRGSGGPAFRGRMTVLWAA</sequence>
<reference evidence="2 3" key="1">
    <citation type="journal article" date="2009" name="Int. J. Syst. Evol. Microbiol.">
        <title>Transfer of Teichococcus ludipueritiae and Muricoccus roseus to the genus Roseomonas, as Roseomonas ludipueritiae comb. nov. and Roseomonas rosea comb. nov., respectively, and emended description of the genus Roseomonas.</title>
        <authorList>
            <person name="Sanchez-Porro C."/>
            <person name="Gallego V."/>
            <person name="Busse H.J."/>
            <person name="Kampfer P."/>
            <person name="Ventosa A."/>
        </authorList>
    </citation>
    <scope>NUCLEOTIDE SEQUENCE [LARGE SCALE GENOMIC DNA]</scope>
    <source>
        <strain evidence="2 3">DSM 14915</strain>
    </source>
</reference>
<gene>
    <name evidence="2" type="ORF">IBL25_10005</name>
</gene>
<dbReference type="EMBL" id="JACTUZ010000033">
    <property type="protein sequence ID" value="MBC9177270.1"/>
    <property type="molecule type" value="Genomic_DNA"/>
</dbReference>
<proteinExistence type="predicted"/>
<accession>A0ABR7R6K3</accession>
<evidence type="ECO:0008006" key="4">
    <source>
        <dbReference type="Google" id="ProtNLM"/>
    </source>
</evidence>
<feature type="compositionally biased region" description="Polar residues" evidence="1">
    <location>
        <begin position="1"/>
        <end position="18"/>
    </location>
</feature>
<dbReference type="InterPro" id="IPR029069">
    <property type="entry name" value="HotDog_dom_sf"/>
</dbReference>
<dbReference type="RefSeq" id="WP_187778405.1">
    <property type="nucleotide sequence ID" value="NZ_JACTUZ010000033.1"/>
</dbReference>
<comment type="caution">
    <text evidence="2">The sequence shown here is derived from an EMBL/GenBank/DDBJ whole genome shotgun (WGS) entry which is preliminary data.</text>
</comment>
<organism evidence="2 3">
    <name type="scientific">Pseudoroseomonas ludipueritiae</name>
    <dbReference type="NCBI Taxonomy" id="198093"/>
    <lineage>
        <taxon>Bacteria</taxon>
        <taxon>Pseudomonadati</taxon>
        <taxon>Pseudomonadota</taxon>
        <taxon>Alphaproteobacteria</taxon>
        <taxon>Acetobacterales</taxon>
        <taxon>Acetobacteraceae</taxon>
        <taxon>Pseudoroseomonas</taxon>
    </lineage>
</organism>
<keyword evidence="3" id="KW-1185">Reference proteome</keyword>
<protein>
    <recommendedName>
        <fullName evidence="4">N-terminal of MaoC-like dehydratase domain-containing protein</fullName>
    </recommendedName>
</protein>